<dbReference type="PROSITE" id="PS50005">
    <property type="entry name" value="TPR"/>
    <property type="match status" value="5"/>
</dbReference>
<keyword evidence="1 3" id="KW-0802">TPR repeat</keyword>
<name>A0A5E8BT34_9ASCO</name>
<comment type="similarity">
    <text evidence="2">Belongs to the APC3/CDC27 family.</text>
</comment>
<evidence type="ECO:0000313" key="5">
    <source>
        <dbReference type="EMBL" id="VVT54642.1"/>
    </source>
</evidence>
<dbReference type="GO" id="GO:0051301">
    <property type="term" value="P:cell division"/>
    <property type="evidence" value="ECO:0007669"/>
    <property type="project" value="TreeGrafter"/>
</dbReference>
<dbReference type="Pfam" id="PF13181">
    <property type="entry name" value="TPR_8"/>
    <property type="match status" value="1"/>
</dbReference>
<feature type="compositionally biased region" description="Low complexity" evidence="4">
    <location>
        <begin position="339"/>
        <end position="364"/>
    </location>
</feature>
<dbReference type="InterPro" id="IPR019734">
    <property type="entry name" value="TPR_rpt"/>
</dbReference>
<feature type="repeat" description="TPR" evidence="3">
    <location>
        <begin position="128"/>
        <end position="161"/>
    </location>
</feature>
<feature type="compositionally biased region" description="Polar residues" evidence="4">
    <location>
        <begin position="272"/>
        <end position="281"/>
    </location>
</feature>
<feature type="region of interest" description="Disordered" evidence="4">
    <location>
        <begin position="189"/>
        <end position="393"/>
    </location>
</feature>
<evidence type="ECO:0000256" key="2">
    <source>
        <dbReference type="ARBA" id="ARBA00038210"/>
    </source>
</evidence>
<dbReference type="SUPFAM" id="SSF48452">
    <property type="entry name" value="TPR-like"/>
    <property type="match status" value="4"/>
</dbReference>
<dbReference type="AlphaFoldDB" id="A0A5E8BT34"/>
<feature type="compositionally biased region" description="Polar residues" evidence="4">
    <location>
        <begin position="381"/>
        <end position="393"/>
    </location>
</feature>
<reference evidence="5 6" key="1">
    <citation type="submission" date="2019-09" db="EMBL/GenBank/DDBJ databases">
        <authorList>
            <person name="Brejova B."/>
        </authorList>
    </citation>
    <scope>NUCLEOTIDE SEQUENCE [LARGE SCALE GENOMIC DNA]</scope>
</reference>
<dbReference type="Gene3D" id="1.25.40.10">
    <property type="entry name" value="Tetratricopeptide repeat domain"/>
    <property type="match status" value="4"/>
</dbReference>
<feature type="compositionally biased region" description="Low complexity" evidence="4">
    <location>
        <begin position="305"/>
        <end position="318"/>
    </location>
</feature>
<dbReference type="PANTHER" id="PTHR12558:SF13">
    <property type="entry name" value="CELL DIVISION CYCLE PROTEIN 27 HOMOLOG"/>
    <property type="match status" value="1"/>
</dbReference>
<sequence>MDQEPNPLAIECLKNTIWHALDQNLLPTALFTAERLYGMDGTSPDTAHLVSLVHYRAQEYNKAASFYTSSINNSSHLGCLYIYSLSCFELKEYSKAIFALEKSTSLWENVPTSSLSSTSTRLVLPTAAMIHTLLGKLYRAVESDVKAIRSFAFALRLDPFIWEAVEALCHYGVDLQVSSIYNSITQDVLPKPAEEDPPASPEKATTSTPFSFGKQSDSFNFNPSTFIGRPTTRTRQKQQPTTPAMGGTPAPKFLFGSGSTPIVTPMKDTSDPAFTTPTDSRASAARALQNAPIRRGARAPQGGPASLSLSSSSAMNSSTEFAPRRSTRQAAEVAKKNISASSSSLSSSSSRFGVSSNGNVSTSSKPTFAMGPPTTVPGLKSRSSTKQTKNTTEDQTSEDALVFIINLYTLFAKACLHFCKYDCTTALTILQDFPESQKQTPWALAKYARIHFEKVEYAKSLEYFEALRVTDRFRIEDMDYYSTLLWHLHKDYELSHLAYDLSNFARNKYQTWCAIGNACSLQHEADAALRCFRRASQVDPSAPYPYTLQAHEYVANDSYEHAQDSYRLALKADKLHYNAWYGLGMVFLRLGNTNMAEVHFRRAAAINPINVVLICCIGMVLEKRGQNEDALAQYSRATAMQPSSAMSRYKRARLLVKLRRFDEALRELRVLATLATDEASVFFLLGQVYKLLGEKEDAVKAFTVALNLDPKGSQMIEEALESLGYEMGGAGNTGASSSSGNGGVVQPNPAIIVT</sequence>
<dbReference type="RefSeq" id="XP_031854784.1">
    <property type="nucleotide sequence ID" value="XM_031998893.1"/>
</dbReference>
<dbReference type="GO" id="GO:0005680">
    <property type="term" value="C:anaphase-promoting complex"/>
    <property type="evidence" value="ECO:0007669"/>
    <property type="project" value="TreeGrafter"/>
</dbReference>
<feature type="repeat" description="TPR" evidence="3">
    <location>
        <begin position="577"/>
        <end position="610"/>
    </location>
</feature>
<dbReference type="GO" id="GO:0016567">
    <property type="term" value="P:protein ubiquitination"/>
    <property type="evidence" value="ECO:0007669"/>
    <property type="project" value="TreeGrafter"/>
</dbReference>
<dbReference type="Proteomes" id="UP000398389">
    <property type="component" value="Unassembled WGS sequence"/>
</dbReference>
<dbReference type="EMBL" id="CABVLU010000003">
    <property type="protein sequence ID" value="VVT54642.1"/>
    <property type="molecule type" value="Genomic_DNA"/>
</dbReference>
<gene>
    <name evidence="5" type="ORF">SAPINGB_P004178</name>
</gene>
<feature type="repeat" description="TPR" evidence="3">
    <location>
        <begin position="611"/>
        <end position="644"/>
    </location>
</feature>
<dbReference type="GO" id="GO:0031145">
    <property type="term" value="P:anaphase-promoting complex-dependent catabolic process"/>
    <property type="evidence" value="ECO:0007669"/>
    <property type="project" value="TreeGrafter"/>
</dbReference>
<evidence type="ECO:0000313" key="6">
    <source>
        <dbReference type="Proteomes" id="UP000398389"/>
    </source>
</evidence>
<feature type="compositionally biased region" description="Low complexity" evidence="4">
    <location>
        <begin position="229"/>
        <end position="251"/>
    </location>
</feature>
<evidence type="ECO:0008006" key="7">
    <source>
        <dbReference type="Google" id="ProtNLM"/>
    </source>
</evidence>
<protein>
    <recommendedName>
        <fullName evidence="7">Cdc23 domain-containing protein</fullName>
    </recommendedName>
</protein>
<keyword evidence="6" id="KW-1185">Reference proteome</keyword>
<dbReference type="OrthoDB" id="329563at2759"/>
<dbReference type="PANTHER" id="PTHR12558">
    <property type="entry name" value="CELL DIVISION CYCLE 16,23,27"/>
    <property type="match status" value="1"/>
</dbReference>
<dbReference type="GO" id="GO:0007091">
    <property type="term" value="P:metaphase/anaphase transition of mitotic cell cycle"/>
    <property type="evidence" value="ECO:0007669"/>
    <property type="project" value="TreeGrafter"/>
</dbReference>
<evidence type="ECO:0000256" key="1">
    <source>
        <dbReference type="ARBA" id="ARBA00022803"/>
    </source>
</evidence>
<dbReference type="InterPro" id="IPR011990">
    <property type="entry name" value="TPR-like_helical_dom_sf"/>
</dbReference>
<proteinExistence type="inferred from homology"/>
<dbReference type="PROSITE" id="PS50293">
    <property type="entry name" value="TPR_REGION"/>
    <property type="match status" value="1"/>
</dbReference>
<dbReference type="GeneID" id="43582993"/>
<evidence type="ECO:0000256" key="3">
    <source>
        <dbReference type="PROSITE-ProRule" id="PRU00339"/>
    </source>
</evidence>
<feature type="compositionally biased region" description="Polar residues" evidence="4">
    <location>
        <begin position="203"/>
        <end position="225"/>
    </location>
</feature>
<dbReference type="SMART" id="SM00028">
    <property type="entry name" value="TPR"/>
    <property type="match status" value="7"/>
</dbReference>
<dbReference type="Pfam" id="PF13432">
    <property type="entry name" value="TPR_16"/>
    <property type="match status" value="2"/>
</dbReference>
<accession>A0A5E8BT34</accession>
<dbReference type="Pfam" id="PF12895">
    <property type="entry name" value="ANAPC3"/>
    <property type="match status" value="1"/>
</dbReference>
<organism evidence="5 6">
    <name type="scientific">Magnusiomyces paraingens</name>
    <dbReference type="NCBI Taxonomy" id="2606893"/>
    <lineage>
        <taxon>Eukaryota</taxon>
        <taxon>Fungi</taxon>
        <taxon>Dikarya</taxon>
        <taxon>Ascomycota</taxon>
        <taxon>Saccharomycotina</taxon>
        <taxon>Dipodascomycetes</taxon>
        <taxon>Dipodascales</taxon>
        <taxon>Dipodascaceae</taxon>
        <taxon>Magnusiomyces</taxon>
    </lineage>
</organism>
<dbReference type="GO" id="GO:0005737">
    <property type="term" value="C:cytoplasm"/>
    <property type="evidence" value="ECO:0007669"/>
    <property type="project" value="TreeGrafter"/>
</dbReference>
<evidence type="ECO:0000256" key="4">
    <source>
        <dbReference type="SAM" id="MobiDB-lite"/>
    </source>
</evidence>
<feature type="repeat" description="TPR" evidence="3">
    <location>
        <begin position="679"/>
        <end position="712"/>
    </location>
</feature>
<feature type="repeat" description="TPR" evidence="3">
    <location>
        <begin position="509"/>
        <end position="542"/>
    </location>
</feature>